<evidence type="ECO:0000256" key="4">
    <source>
        <dbReference type="ARBA" id="ARBA00022722"/>
    </source>
</evidence>
<dbReference type="InterPro" id="IPR045249">
    <property type="entry name" value="HARBI1-like"/>
</dbReference>
<evidence type="ECO:0000259" key="10">
    <source>
        <dbReference type="Pfam" id="PF26138"/>
    </source>
</evidence>
<evidence type="ECO:0000256" key="8">
    <source>
        <dbReference type="SAM" id="MobiDB-lite"/>
    </source>
</evidence>
<dbReference type="AlphaFoldDB" id="A0A445FUV5"/>
<dbReference type="Pfam" id="PF13359">
    <property type="entry name" value="DDE_Tnp_4"/>
    <property type="match status" value="1"/>
</dbReference>
<dbReference type="GO" id="GO:0004518">
    <property type="term" value="F:nuclease activity"/>
    <property type="evidence" value="ECO:0007669"/>
    <property type="project" value="UniProtKB-KW"/>
</dbReference>
<protein>
    <recommendedName>
        <fullName evidence="13">DDE Tnp4 domain-containing protein</fullName>
    </recommendedName>
</protein>
<keyword evidence="7" id="KW-0539">Nucleus</keyword>
<dbReference type="Proteomes" id="UP000289340">
    <property type="component" value="Chromosome 18"/>
</dbReference>
<evidence type="ECO:0008006" key="13">
    <source>
        <dbReference type="Google" id="ProtNLM"/>
    </source>
</evidence>
<dbReference type="GO" id="GO:0016787">
    <property type="term" value="F:hydrolase activity"/>
    <property type="evidence" value="ECO:0007669"/>
    <property type="project" value="UniProtKB-KW"/>
</dbReference>
<feature type="region of interest" description="Disordered" evidence="8">
    <location>
        <begin position="411"/>
        <end position="441"/>
    </location>
</feature>
<dbReference type="PANTHER" id="PTHR22930">
    <property type="match status" value="1"/>
</dbReference>
<evidence type="ECO:0000256" key="7">
    <source>
        <dbReference type="ARBA" id="ARBA00023242"/>
    </source>
</evidence>
<evidence type="ECO:0000256" key="1">
    <source>
        <dbReference type="ARBA" id="ARBA00001968"/>
    </source>
</evidence>
<feature type="domain" description="DUF8040" evidence="10">
    <location>
        <begin position="24"/>
        <end position="117"/>
    </location>
</feature>
<evidence type="ECO:0000256" key="5">
    <source>
        <dbReference type="ARBA" id="ARBA00022723"/>
    </source>
</evidence>
<evidence type="ECO:0000256" key="6">
    <source>
        <dbReference type="ARBA" id="ARBA00022801"/>
    </source>
</evidence>
<dbReference type="InterPro" id="IPR058353">
    <property type="entry name" value="DUF8040"/>
</dbReference>
<name>A0A445FUV5_GLYSO</name>
<comment type="similarity">
    <text evidence="3">Belongs to the HARBI1 family.</text>
</comment>
<gene>
    <name evidence="11" type="ORF">D0Y65_048948</name>
</gene>
<keyword evidence="12" id="KW-1185">Reference proteome</keyword>
<evidence type="ECO:0000259" key="9">
    <source>
        <dbReference type="Pfam" id="PF13359"/>
    </source>
</evidence>
<dbReference type="PANTHER" id="PTHR22930:SF281">
    <property type="entry name" value="NUCLEASE"/>
    <property type="match status" value="1"/>
</dbReference>
<keyword evidence="5" id="KW-0479">Metal-binding</keyword>
<reference evidence="11 12" key="1">
    <citation type="submission" date="2018-09" db="EMBL/GenBank/DDBJ databases">
        <title>A high-quality reference genome of wild soybean provides a powerful tool to mine soybean genomes.</title>
        <authorList>
            <person name="Xie M."/>
            <person name="Chung C.Y.L."/>
            <person name="Li M.-W."/>
            <person name="Wong F.-L."/>
            <person name="Chan T.-F."/>
            <person name="Lam H.-M."/>
        </authorList>
    </citation>
    <scope>NUCLEOTIDE SEQUENCE [LARGE SCALE GENOMIC DNA]</scope>
    <source>
        <strain evidence="12">cv. W05</strain>
        <tissue evidence="11">Hypocotyl of etiolated seedlings</tissue>
    </source>
</reference>
<comment type="caution">
    <text evidence="11">The sequence shown here is derived from an EMBL/GenBank/DDBJ whole genome shotgun (WGS) entry which is preliminary data.</text>
</comment>
<evidence type="ECO:0000313" key="12">
    <source>
        <dbReference type="Proteomes" id="UP000289340"/>
    </source>
</evidence>
<proteinExistence type="inferred from homology"/>
<dbReference type="GO" id="GO:0005634">
    <property type="term" value="C:nucleus"/>
    <property type="evidence" value="ECO:0007669"/>
    <property type="project" value="UniProtKB-SubCell"/>
</dbReference>
<comment type="subcellular location">
    <subcellularLocation>
        <location evidence="2">Nucleus</location>
    </subcellularLocation>
</comment>
<sequence length="524" mass="59495">MVIGVVTWYHNNYFVKEPTPNWELERHSFLNRLYRGTNKDCIEQLRLSKNAFFNLCRILQEKGGLVRTRNVPTTEAVAMFLHILAHNLKYRVVQFSYCRSKETISRQFNYVLRAVMKVSKEYLNFQPCTLEGAEANKWRWFERCIGALDGTHIPVTVSPDERPRYRNRKGDVSTNVLAACGPDLRFIYVLPGWEGSAGDSRVLRDALRRQNKLEIPTGKYFLVDAGYTNGPGFLAPYQGTRYHLNEGIGNTPQSYKELFNLRHASARNAIERDQRNLGNKGDGGWKRSALNAAAAVNVNVTSDNVKIRIKLWRSWYGIVSDILGQSGFDWDGTKHMITIENENAWNEYCTSHKSAKPFRFKVLQNWDDIVDLCAKDRATGHGAETAMDADEAMSRETNEVEFMGLGATAIDLEESSSNTKEKRQGSTSSGTHPHKRKMGEKEGIAASLDKMTNSFNGMVEKMDGKVDDEDIQEVLREAALIPDLNRQQWAKAIKWLADDPKPLAIVKALPIHQKTDYVLTHLGE</sequence>
<feature type="domain" description="DDE Tnp4" evidence="9">
    <location>
        <begin position="148"/>
        <end position="274"/>
    </location>
</feature>
<evidence type="ECO:0000313" key="11">
    <source>
        <dbReference type="EMBL" id="RZB52682.1"/>
    </source>
</evidence>
<keyword evidence="6" id="KW-0378">Hydrolase</keyword>
<evidence type="ECO:0000256" key="2">
    <source>
        <dbReference type="ARBA" id="ARBA00004123"/>
    </source>
</evidence>
<evidence type="ECO:0000256" key="3">
    <source>
        <dbReference type="ARBA" id="ARBA00006958"/>
    </source>
</evidence>
<dbReference type="GO" id="GO:0046872">
    <property type="term" value="F:metal ion binding"/>
    <property type="evidence" value="ECO:0007669"/>
    <property type="project" value="UniProtKB-KW"/>
</dbReference>
<accession>A0A445FUV5</accession>
<dbReference type="EMBL" id="QZWG01000018">
    <property type="protein sequence ID" value="RZB52682.1"/>
    <property type="molecule type" value="Genomic_DNA"/>
</dbReference>
<dbReference type="Pfam" id="PF26138">
    <property type="entry name" value="DUF8040"/>
    <property type="match status" value="1"/>
</dbReference>
<keyword evidence="4" id="KW-0540">Nuclease</keyword>
<comment type="cofactor">
    <cofactor evidence="1">
        <name>a divalent metal cation</name>
        <dbReference type="ChEBI" id="CHEBI:60240"/>
    </cofactor>
</comment>
<organism evidence="11 12">
    <name type="scientific">Glycine soja</name>
    <name type="common">Wild soybean</name>
    <dbReference type="NCBI Taxonomy" id="3848"/>
    <lineage>
        <taxon>Eukaryota</taxon>
        <taxon>Viridiplantae</taxon>
        <taxon>Streptophyta</taxon>
        <taxon>Embryophyta</taxon>
        <taxon>Tracheophyta</taxon>
        <taxon>Spermatophyta</taxon>
        <taxon>Magnoliopsida</taxon>
        <taxon>eudicotyledons</taxon>
        <taxon>Gunneridae</taxon>
        <taxon>Pentapetalae</taxon>
        <taxon>rosids</taxon>
        <taxon>fabids</taxon>
        <taxon>Fabales</taxon>
        <taxon>Fabaceae</taxon>
        <taxon>Papilionoideae</taxon>
        <taxon>50 kb inversion clade</taxon>
        <taxon>NPAAA clade</taxon>
        <taxon>indigoferoid/millettioid clade</taxon>
        <taxon>Phaseoleae</taxon>
        <taxon>Glycine</taxon>
        <taxon>Glycine subgen. Soja</taxon>
    </lineage>
</organism>
<dbReference type="InterPro" id="IPR027806">
    <property type="entry name" value="HARBI1_dom"/>
</dbReference>